<reference evidence="2" key="1">
    <citation type="submission" date="2023-06" db="EMBL/GenBank/DDBJ databases">
        <title>Genome-scale phylogeny and comparative genomics of the fungal order Sordariales.</title>
        <authorList>
            <consortium name="Lawrence Berkeley National Laboratory"/>
            <person name="Hensen N."/>
            <person name="Bonometti L."/>
            <person name="Westerberg I."/>
            <person name="Brannstrom I.O."/>
            <person name="Guillou S."/>
            <person name="Cros-Aarteil S."/>
            <person name="Calhoun S."/>
            <person name="Haridas S."/>
            <person name="Kuo A."/>
            <person name="Mondo S."/>
            <person name="Pangilinan J."/>
            <person name="Riley R."/>
            <person name="LaButti K."/>
            <person name="Andreopoulos B."/>
            <person name="Lipzen A."/>
            <person name="Chen C."/>
            <person name="Yanf M."/>
            <person name="Daum C."/>
            <person name="Ng V."/>
            <person name="Clum A."/>
            <person name="Steindorff A."/>
            <person name="Ohm R."/>
            <person name="Martin F."/>
            <person name="Silar P."/>
            <person name="Natvig D."/>
            <person name="Lalanne C."/>
            <person name="Gautier V."/>
            <person name="Ament-velasquez S.L."/>
            <person name="Kruys A."/>
            <person name="Hutchinson M.I."/>
            <person name="Powell A.J."/>
            <person name="Barry K."/>
            <person name="Miller A.N."/>
            <person name="Grigoriev I.V."/>
            <person name="Debuchy R."/>
            <person name="Gladieux P."/>
            <person name="Thoren M.H."/>
            <person name="Johannesson H."/>
        </authorList>
    </citation>
    <scope>NUCLEOTIDE SEQUENCE</scope>
    <source>
        <strain evidence="2">SMH3187-1</strain>
    </source>
</reference>
<dbReference type="AlphaFoldDB" id="A0AA40K2X6"/>
<name>A0AA40K2X6_9PEZI</name>
<evidence type="ECO:0000313" key="2">
    <source>
        <dbReference type="EMBL" id="KAK0743968.1"/>
    </source>
</evidence>
<accession>A0AA40K2X6</accession>
<feature type="compositionally biased region" description="Polar residues" evidence="1">
    <location>
        <begin position="254"/>
        <end position="264"/>
    </location>
</feature>
<gene>
    <name evidence="2" type="ORF">B0T18DRAFT_392648</name>
</gene>
<keyword evidence="3" id="KW-1185">Reference proteome</keyword>
<evidence type="ECO:0000256" key="1">
    <source>
        <dbReference type="SAM" id="MobiDB-lite"/>
    </source>
</evidence>
<dbReference type="EMBL" id="JAUKUD010000005">
    <property type="protein sequence ID" value="KAK0743968.1"/>
    <property type="molecule type" value="Genomic_DNA"/>
</dbReference>
<feature type="region of interest" description="Disordered" evidence="1">
    <location>
        <begin position="234"/>
        <end position="273"/>
    </location>
</feature>
<sequence length="273" mass="29610">MAGHAPRATKTVAARMDDVLPVFTPAPNCLNDLYLFSRECATATHQTCTIFNVGPTSSDATCFPDPERHIATACPAFYTPVDDTTHASLGWTTGVRYKILTCCPEGFGFDWGQASLTKGPDFQRGCVATSPVLPGRGSGPWQVTATAQGGDVRVVTMDPESHVLSAWDVKVTLGVLDGGAGSCIYGQWRRERQLELELIWTRIGDRASGGDCDWTGCAGLLRISLYVEQHKGSHQHYSGRDRKSAKSAKPAENPTWQQSASSSRDWAEAMKLE</sequence>
<proteinExistence type="predicted"/>
<organism evidence="2 3">
    <name type="scientific">Schizothecium vesticola</name>
    <dbReference type="NCBI Taxonomy" id="314040"/>
    <lineage>
        <taxon>Eukaryota</taxon>
        <taxon>Fungi</taxon>
        <taxon>Dikarya</taxon>
        <taxon>Ascomycota</taxon>
        <taxon>Pezizomycotina</taxon>
        <taxon>Sordariomycetes</taxon>
        <taxon>Sordariomycetidae</taxon>
        <taxon>Sordariales</taxon>
        <taxon>Schizotheciaceae</taxon>
        <taxon>Schizothecium</taxon>
    </lineage>
</organism>
<protein>
    <submittedName>
        <fullName evidence="2">Uncharacterized protein</fullName>
    </submittedName>
</protein>
<evidence type="ECO:0000313" key="3">
    <source>
        <dbReference type="Proteomes" id="UP001172155"/>
    </source>
</evidence>
<comment type="caution">
    <text evidence="2">The sequence shown here is derived from an EMBL/GenBank/DDBJ whole genome shotgun (WGS) entry which is preliminary data.</text>
</comment>
<dbReference type="Proteomes" id="UP001172155">
    <property type="component" value="Unassembled WGS sequence"/>
</dbReference>